<dbReference type="EC" id="2.7.13.3" evidence="4"/>
<evidence type="ECO:0000256" key="9">
    <source>
        <dbReference type="ARBA" id="ARBA00022989"/>
    </source>
</evidence>
<dbReference type="InterPro" id="IPR036890">
    <property type="entry name" value="HATPase_C_sf"/>
</dbReference>
<keyword evidence="11 12" id="KW-0472">Membrane</keyword>
<evidence type="ECO:0000259" key="14">
    <source>
        <dbReference type="PROSITE" id="PS50885"/>
    </source>
</evidence>
<feature type="domain" description="Histidine kinase" evidence="13">
    <location>
        <begin position="262"/>
        <end position="477"/>
    </location>
</feature>
<keyword evidence="8 15" id="KW-0418">Kinase</keyword>
<dbReference type="GeneID" id="95780109"/>
<reference evidence="15 16" key="1">
    <citation type="submission" date="2019-01" db="EMBL/GenBank/DDBJ databases">
        <title>Draft genome sequences of the type strain Streptomyces sioyaensis DSM 40032 and its novel strain, TM32, a thermotolerant antibiotics-producing actinobacterium.</title>
        <authorList>
            <person name="Nakaew N."/>
            <person name="Lumyong S."/>
            <person name="Sloan W.T."/>
            <person name="Sungthong R."/>
        </authorList>
    </citation>
    <scope>NUCLEOTIDE SEQUENCE [LARGE SCALE GENOMIC DNA]</scope>
    <source>
        <strain evidence="15 16">DSM 40032</strain>
    </source>
</reference>
<dbReference type="InterPro" id="IPR050428">
    <property type="entry name" value="TCS_sensor_his_kinase"/>
</dbReference>
<dbReference type="GO" id="GO:0005886">
    <property type="term" value="C:plasma membrane"/>
    <property type="evidence" value="ECO:0007669"/>
    <property type="project" value="UniProtKB-SubCell"/>
</dbReference>
<evidence type="ECO:0000256" key="4">
    <source>
        <dbReference type="ARBA" id="ARBA00012438"/>
    </source>
</evidence>
<dbReference type="PANTHER" id="PTHR45436">
    <property type="entry name" value="SENSOR HISTIDINE KINASE YKOH"/>
    <property type="match status" value="1"/>
</dbReference>
<dbReference type="Pfam" id="PF00512">
    <property type="entry name" value="HisKA"/>
    <property type="match status" value="1"/>
</dbReference>
<evidence type="ECO:0000313" key="16">
    <source>
        <dbReference type="Proteomes" id="UP000289482"/>
    </source>
</evidence>
<name>A0A4Q1R2E0_9ACTN</name>
<feature type="transmembrane region" description="Helical" evidence="12">
    <location>
        <begin position="12"/>
        <end position="34"/>
    </location>
</feature>
<evidence type="ECO:0000256" key="2">
    <source>
        <dbReference type="ARBA" id="ARBA00001968"/>
    </source>
</evidence>
<dbReference type="AlphaFoldDB" id="A0A4Q1R2E0"/>
<evidence type="ECO:0000256" key="10">
    <source>
        <dbReference type="ARBA" id="ARBA00023012"/>
    </source>
</evidence>
<feature type="domain" description="HAMP" evidence="14">
    <location>
        <begin position="201"/>
        <end position="254"/>
    </location>
</feature>
<keyword evidence="9 12" id="KW-1133">Transmembrane helix</keyword>
<dbReference type="Gene3D" id="6.10.340.10">
    <property type="match status" value="1"/>
</dbReference>
<protein>
    <recommendedName>
        <fullName evidence="4">histidine kinase</fullName>
        <ecNumber evidence="4">2.7.13.3</ecNumber>
    </recommendedName>
</protein>
<comment type="caution">
    <text evidence="15">The sequence shown here is derived from an EMBL/GenBank/DDBJ whole genome shotgun (WGS) entry which is preliminary data.</text>
</comment>
<dbReference type="PANTHER" id="PTHR45436:SF5">
    <property type="entry name" value="SENSOR HISTIDINE KINASE TRCS"/>
    <property type="match status" value="1"/>
</dbReference>
<dbReference type="PROSITE" id="PS50885">
    <property type="entry name" value="HAMP"/>
    <property type="match status" value="1"/>
</dbReference>
<organism evidence="15 16">
    <name type="scientific">Streptomyces sioyaensis</name>
    <dbReference type="NCBI Taxonomy" id="67364"/>
    <lineage>
        <taxon>Bacteria</taxon>
        <taxon>Bacillati</taxon>
        <taxon>Actinomycetota</taxon>
        <taxon>Actinomycetes</taxon>
        <taxon>Kitasatosporales</taxon>
        <taxon>Streptomycetaceae</taxon>
        <taxon>Streptomyces</taxon>
    </lineage>
</organism>
<comment type="catalytic activity">
    <reaction evidence="1">
        <text>ATP + protein L-histidine = ADP + protein N-phospho-L-histidine.</text>
        <dbReference type="EC" id="2.7.13.3"/>
    </reaction>
</comment>
<keyword evidence="16" id="KW-1185">Reference proteome</keyword>
<dbReference type="InterPro" id="IPR004358">
    <property type="entry name" value="Sig_transdc_His_kin-like_C"/>
</dbReference>
<dbReference type="InterPro" id="IPR005467">
    <property type="entry name" value="His_kinase_dom"/>
</dbReference>
<evidence type="ECO:0000256" key="6">
    <source>
        <dbReference type="ARBA" id="ARBA00022679"/>
    </source>
</evidence>
<keyword evidence="5" id="KW-0597">Phosphoprotein</keyword>
<evidence type="ECO:0000259" key="13">
    <source>
        <dbReference type="PROSITE" id="PS50109"/>
    </source>
</evidence>
<dbReference type="Gene3D" id="3.30.565.10">
    <property type="entry name" value="Histidine kinase-like ATPase, C-terminal domain"/>
    <property type="match status" value="1"/>
</dbReference>
<dbReference type="CDD" id="cd00075">
    <property type="entry name" value="HATPase"/>
    <property type="match status" value="1"/>
</dbReference>
<dbReference type="Pfam" id="PF02518">
    <property type="entry name" value="HATPase_c"/>
    <property type="match status" value="1"/>
</dbReference>
<evidence type="ECO:0000256" key="1">
    <source>
        <dbReference type="ARBA" id="ARBA00000085"/>
    </source>
</evidence>
<dbReference type="InterPro" id="IPR003660">
    <property type="entry name" value="HAMP_dom"/>
</dbReference>
<dbReference type="FunFam" id="3.30.565.10:FF:000006">
    <property type="entry name" value="Sensor histidine kinase WalK"/>
    <property type="match status" value="1"/>
</dbReference>
<comment type="subcellular location">
    <subcellularLocation>
        <location evidence="3">Cell membrane</location>
    </subcellularLocation>
</comment>
<sequence length="479" mass="50931">MAGAWRDSLRARLMVGVVLLAALGMVVVNVASLVGLRTYLVDVADANLAKARNTVQHRAMGRRLHVSGAMLHSLVPGGTYVALLDEHGRVVAQTPEKGLNGRPAPRPDLPAPVPHGFAEHPVTLKTTGTPLPRYRTLAFPVGPHATVQPRPGVPPEPFGTVVIAESLAPTDDVVYWLIGADATATLAVLGGIVLLSRGVLRVGLRPLREMAATATAIAGGNVDQRIETAGRPSEVGEVATALNRAFDERQRSEERLRQFVADASHELRTPLTTIRGWAQLHLHGLARDPELVERAMLRIEDEAARMHSMVEELLLLARLDQGRPLATAPVDLGRLVRDAVADARALEPGRPITVEEQGEAFAHGDEDRLLQVLRNLLDNALRYTPPGTPTSVTVRAPDGAHVELNVTDQGPGMDPDTAGRIFERFYRGDASRTPGSGGTGLGLSIVKSIAEAHGGTVTVHTTPGEGSTFTVTLPAGAAH</sequence>
<dbReference type="PROSITE" id="PS50109">
    <property type="entry name" value="HIS_KIN"/>
    <property type="match status" value="1"/>
</dbReference>
<proteinExistence type="predicted"/>
<keyword evidence="7 12" id="KW-0812">Transmembrane</keyword>
<evidence type="ECO:0000256" key="8">
    <source>
        <dbReference type="ARBA" id="ARBA00022777"/>
    </source>
</evidence>
<dbReference type="InterPro" id="IPR036097">
    <property type="entry name" value="HisK_dim/P_sf"/>
</dbReference>
<dbReference type="SMART" id="SM00304">
    <property type="entry name" value="HAMP"/>
    <property type="match status" value="1"/>
</dbReference>
<dbReference type="SUPFAM" id="SSF47384">
    <property type="entry name" value="Homodimeric domain of signal transducing histidine kinase"/>
    <property type="match status" value="1"/>
</dbReference>
<dbReference type="CDD" id="cd00082">
    <property type="entry name" value="HisKA"/>
    <property type="match status" value="1"/>
</dbReference>
<dbReference type="GO" id="GO:0005509">
    <property type="term" value="F:calcium ion binding"/>
    <property type="evidence" value="ECO:0007669"/>
    <property type="project" value="UniProtKB-ARBA"/>
</dbReference>
<evidence type="ECO:0000256" key="12">
    <source>
        <dbReference type="SAM" id="Phobius"/>
    </source>
</evidence>
<evidence type="ECO:0000256" key="3">
    <source>
        <dbReference type="ARBA" id="ARBA00004236"/>
    </source>
</evidence>
<dbReference type="InterPro" id="IPR003594">
    <property type="entry name" value="HATPase_dom"/>
</dbReference>
<dbReference type="InterPro" id="IPR003661">
    <property type="entry name" value="HisK_dim/P_dom"/>
</dbReference>
<dbReference type="GO" id="GO:0000155">
    <property type="term" value="F:phosphorelay sensor kinase activity"/>
    <property type="evidence" value="ECO:0007669"/>
    <property type="project" value="InterPro"/>
</dbReference>
<dbReference type="Gene3D" id="1.10.287.130">
    <property type="match status" value="1"/>
</dbReference>
<gene>
    <name evidence="15" type="ORF">EST54_19470</name>
</gene>
<evidence type="ECO:0000313" key="15">
    <source>
        <dbReference type="EMBL" id="RXS65173.1"/>
    </source>
</evidence>
<accession>A0A4Q1R2E0</accession>
<comment type="cofactor">
    <cofactor evidence="2">
        <name>a divalent metal cation</name>
        <dbReference type="ChEBI" id="CHEBI:60240"/>
    </cofactor>
</comment>
<dbReference type="SMART" id="SM00388">
    <property type="entry name" value="HisKA"/>
    <property type="match status" value="1"/>
</dbReference>
<dbReference type="SUPFAM" id="SSF55874">
    <property type="entry name" value="ATPase domain of HSP90 chaperone/DNA topoisomerase II/histidine kinase"/>
    <property type="match status" value="1"/>
</dbReference>
<dbReference type="Pfam" id="PF00672">
    <property type="entry name" value="HAMP"/>
    <property type="match status" value="1"/>
</dbReference>
<dbReference type="SUPFAM" id="SSF158472">
    <property type="entry name" value="HAMP domain-like"/>
    <property type="match status" value="1"/>
</dbReference>
<dbReference type="Proteomes" id="UP000289482">
    <property type="component" value="Unassembled WGS sequence"/>
</dbReference>
<evidence type="ECO:0000256" key="7">
    <source>
        <dbReference type="ARBA" id="ARBA00022692"/>
    </source>
</evidence>
<dbReference type="EMBL" id="SDIF01000055">
    <property type="protein sequence ID" value="RXS65173.1"/>
    <property type="molecule type" value="Genomic_DNA"/>
</dbReference>
<evidence type="ECO:0000256" key="5">
    <source>
        <dbReference type="ARBA" id="ARBA00022553"/>
    </source>
</evidence>
<keyword evidence="6" id="KW-0808">Transferase</keyword>
<dbReference type="SMART" id="SM00387">
    <property type="entry name" value="HATPase_c"/>
    <property type="match status" value="1"/>
</dbReference>
<dbReference type="FunFam" id="1.10.287.130:FF:000001">
    <property type="entry name" value="Two-component sensor histidine kinase"/>
    <property type="match status" value="1"/>
</dbReference>
<keyword evidence="10" id="KW-0902">Two-component regulatory system</keyword>
<evidence type="ECO:0000256" key="11">
    <source>
        <dbReference type="ARBA" id="ARBA00023136"/>
    </source>
</evidence>
<dbReference type="PRINTS" id="PR00344">
    <property type="entry name" value="BCTRLSENSOR"/>
</dbReference>
<dbReference type="RefSeq" id="WP_129248918.1">
    <property type="nucleotide sequence ID" value="NZ_JABZEL010000002.1"/>
</dbReference>